<feature type="region of interest" description="Disordered" evidence="3">
    <location>
        <begin position="1"/>
        <end position="23"/>
    </location>
</feature>
<evidence type="ECO:0000256" key="1">
    <source>
        <dbReference type="ARBA" id="ARBA00022737"/>
    </source>
</evidence>
<feature type="compositionally biased region" description="Gly residues" evidence="3">
    <location>
        <begin position="1"/>
        <end position="10"/>
    </location>
</feature>
<dbReference type="PANTHER" id="PTHR22870:SF385">
    <property type="entry name" value="ULTRAVIOLET-B RECEPTOR UVR8-LIKE"/>
    <property type="match status" value="1"/>
</dbReference>
<dbReference type="InterPro" id="IPR051210">
    <property type="entry name" value="Ub_ligase/GEF_domain"/>
</dbReference>
<proteinExistence type="predicted"/>
<accession>A0A6N2KWJ8</accession>
<sequence length="187" mass="20068">MELYGLGGNNEYGQLGTGDTQPRSQPITVHGLSGLTLVDIAAGGWHSTALTQMEVYGWGRGEHGRLGFGDNDKSSKMVPQRVNLLAGEDIVQVSCGGTHSVALTRDGRMYTFGRGDHGRLGYGRKVTTGQPMEVPIDISPPKNLRANGDEGHWIAKLVACGGRHTLAIAEWHTGGSKIDMTRCRLDV</sequence>
<evidence type="ECO:0008006" key="5">
    <source>
        <dbReference type="Google" id="ProtNLM"/>
    </source>
</evidence>
<dbReference type="PANTHER" id="PTHR22870">
    <property type="entry name" value="REGULATOR OF CHROMOSOME CONDENSATION"/>
    <property type="match status" value="1"/>
</dbReference>
<dbReference type="PROSITE" id="PS50012">
    <property type="entry name" value="RCC1_3"/>
    <property type="match status" value="3"/>
</dbReference>
<reference evidence="4" key="1">
    <citation type="submission" date="2019-03" db="EMBL/GenBank/DDBJ databases">
        <authorList>
            <person name="Mank J."/>
            <person name="Almeida P."/>
        </authorList>
    </citation>
    <scope>NUCLEOTIDE SEQUENCE</scope>
    <source>
        <strain evidence="4">78183</strain>
    </source>
</reference>
<dbReference type="InterPro" id="IPR009091">
    <property type="entry name" value="RCC1/BLIP-II"/>
</dbReference>
<dbReference type="EMBL" id="CAADRP010000813">
    <property type="protein sequence ID" value="VFU32622.1"/>
    <property type="molecule type" value="Genomic_DNA"/>
</dbReference>
<organism evidence="4">
    <name type="scientific">Salix viminalis</name>
    <name type="common">Common osier</name>
    <name type="synonym">Basket willow</name>
    <dbReference type="NCBI Taxonomy" id="40686"/>
    <lineage>
        <taxon>Eukaryota</taxon>
        <taxon>Viridiplantae</taxon>
        <taxon>Streptophyta</taxon>
        <taxon>Embryophyta</taxon>
        <taxon>Tracheophyta</taxon>
        <taxon>Spermatophyta</taxon>
        <taxon>Magnoliopsida</taxon>
        <taxon>eudicotyledons</taxon>
        <taxon>Gunneridae</taxon>
        <taxon>Pentapetalae</taxon>
        <taxon>rosids</taxon>
        <taxon>fabids</taxon>
        <taxon>Malpighiales</taxon>
        <taxon>Salicaceae</taxon>
        <taxon>Saliceae</taxon>
        <taxon>Salix</taxon>
    </lineage>
</organism>
<evidence type="ECO:0000313" key="4">
    <source>
        <dbReference type="EMBL" id="VFU32622.1"/>
    </source>
</evidence>
<feature type="repeat" description="RCC1" evidence="2">
    <location>
        <begin position="1"/>
        <end position="53"/>
    </location>
</feature>
<gene>
    <name evidence="4" type="ORF">SVIM_LOCUS144282</name>
</gene>
<feature type="repeat" description="RCC1" evidence="2">
    <location>
        <begin position="107"/>
        <end position="171"/>
    </location>
</feature>
<dbReference type="Pfam" id="PF00415">
    <property type="entry name" value="RCC1"/>
    <property type="match status" value="3"/>
</dbReference>
<protein>
    <recommendedName>
        <fullName evidence="5">Regulator of chromosome condensation 1/beta-lactamase-inhibitor protein II</fullName>
    </recommendedName>
</protein>
<feature type="repeat" description="RCC1" evidence="2">
    <location>
        <begin position="53"/>
        <end position="106"/>
    </location>
</feature>
<dbReference type="AlphaFoldDB" id="A0A6N2KWJ8"/>
<evidence type="ECO:0000256" key="2">
    <source>
        <dbReference type="PROSITE-ProRule" id="PRU00235"/>
    </source>
</evidence>
<keyword evidence="1" id="KW-0677">Repeat</keyword>
<dbReference type="SUPFAM" id="SSF50985">
    <property type="entry name" value="RCC1/BLIP-II"/>
    <property type="match status" value="1"/>
</dbReference>
<dbReference type="Gene3D" id="2.130.10.30">
    <property type="entry name" value="Regulator of chromosome condensation 1/beta-lactamase-inhibitor protein II"/>
    <property type="match status" value="1"/>
</dbReference>
<name>A0A6N2KWJ8_SALVM</name>
<evidence type="ECO:0000256" key="3">
    <source>
        <dbReference type="SAM" id="MobiDB-lite"/>
    </source>
</evidence>
<dbReference type="PRINTS" id="PR00633">
    <property type="entry name" value="RCCNDNSATION"/>
</dbReference>
<dbReference type="InterPro" id="IPR000408">
    <property type="entry name" value="Reg_chr_condens"/>
</dbReference>
<dbReference type="PROSITE" id="PS00626">
    <property type="entry name" value="RCC1_2"/>
    <property type="match status" value="1"/>
</dbReference>